<sequence>DGSHINVTRDLWIHMEDELWVSSPQERANAILFVPLFDVVEEDTLVWNDDMYEIVCQQEYGCKKILLSAQGNVLYAWKMMRVIGTFYSIVYPVEQHGQQLD</sequence>
<accession>A0A392NN97</accession>
<evidence type="ECO:0000313" key="1">
    <source>
        <dbReference type="EMBL" id="MCI01303.1"/>
    </source>
</evidence>
<protein>
    <submittedName>
        <fullName evidence="1">Uncharacterized protein</fullName>
    </submittedName>
</protein>
<dbReference type="EMBL" id="LXQA010045770">
    <property type="protein sequence ID" value="MCI01303.1"/>
    <property type="molecule type" value="Genomic_DNA"/>
</dbReference>
<keyword evidence="2" id="KW-1185">Reference proteome</keyword>
<dbReference type="AlphaFoldDB" id="A0A392NN97"/>
<name>A0A392NN97_9FABA</name>
<proteinExistence type="predicted"/>
<reference evidence="1 2" key="1">
    <citation type="journal article" date="2018" name="Front. Plant Sci.">
        <title>Red Clover (Trifolium pratense) and Zigzag Clover (T. medium) - A Picture of Genomic Similarities and Differences.</title>
        <authorList>
            <person name="Dluhosova J."/>
            <person name="Istvanek J."/>
            <person name="Nedelnik J."/>
            <person name="Repkova J."/>
        </authorList>
    </citation>
    <scope>NUCLEOTIDE SEQUENCE [LARGE SCALE GENOMIC DNA]</scope>
    <source>
        <strain evidence="2">cv. 10/8</strain>
        <tissue evidence="1">Leaf</tissue>
    </source>
</reference>
<feature type="non-terminal residue" evidence="1">
    <location>
        <position position="1"/>
    </location>
</feature>
<dbReference type="Proteomes" id="UP000265520">
    <property type="component" value="Unassembled WGS sequence"/>
</dbReference>
<comment type="caution">
    <text evidence="1">The sequence shown here is derived from an EMBL/GenBank/DDBJ whole genome shotgun (WGS) entry which is preliminary data.</text>
</comment>
<evidence type="ECO:0000313" key="2">
    <source>
        <dbReference type="Proteomes" id="UP000265520"/>
    </source>
</evidence>
<organism evidence="1 2">
    <name type="scientific">Trifolium medium</name>
    <dbReference type="NCBI Taxonomy" id="97028"/>
    <lineage>
        <taxon>Eukaryota</taxon>
        <taxon>Viridiplantae</taxon>
        <taxon>Streptophyta</taxon>
        <taxon>Embryophyta</taxon>
        <taxon>Tracheophyta</taxon>
        <taxon>Spermatophyta</taxon>
        <taxon>Magnoliopsida</taxon>
        <taxon>eudicotyledons</taxon>
        <taxon>Gunneridae</taxon>
        <taxon>Pentapetalae</taxon>
        <taxon>rosids</taxon>
        <taxon>fabids</taxon>
        <taxon>Fabales</taxon>
        <taxon>Fabaceae</taxon>
        <taxon>Papilionoideae</taxon>
        <taxon>50 kb inversion clade</taxon>
        <taxon>NPAAA clade</taxon>
        <taxon>Hologalegina</taxon>
        <taxon>IRL clade</taxon>
        <taxon>Trifolieae</taxon>
        <taxon>Trifolium</taxon>
    </lineage>
</organism>